<evidence type="ECO:0000313" key="7">
    <source>
        <dbReference type="Proteomes" id="UP001176471"/>
    </source>
</evidence>
<dbReference type="SUPFAM" id="SSF48498">
    <property type="entry name" value="Tetracyclin repressor-like, C-terminal domain"/>
    <property type="match status" value="1"/>
</dbReference>
<gene>
    <name evidence="6" type="ORF">Q4610_21370</name>
</gene>
<evidence type="ECO:0000256" key="4">
    <source>
        <dbReference type="PROSITE-ProRule" id="PRU00335"/>
    </source>
</evidence>
<dbReference type="PROSITE" id="PS50977">
    <property type="entry name" value="HTH_TETR_2"/>
    <property type="match status" value="1"/>
</dbReference>
<dbReference type="Pfam" id="PF00440">
    <property type="entry name" value="TetR_N"/>
    <property type="match status" value="1"/>
</dbReference>
<dbReference type="PANTHER" id="PTHR30055">
    <property type="entry name" value="HTH-TYPE TRANSCRIPTIONAL REGULATOR RUTR"/>
    <property type="match status" value="1"/>
</dbReference>
<name>A0ABT8ZSR8_9SPHN</name>
<dbReference type="SUPFAM" id="SSF46689">
    <property type="entry name" value="Homeodomain-like"/>
    <property type="match status" value="1"/>
</dbReference>
<keyword evidence="1" id="KW-0805">Transcription regulation</keyword>
<dbReference type="Gene3D" id="1.10.357.10">
    <property type="entry name" value="Tetracycline Repressor, domain 2"/>
    <property type="match status" value="1"/>
</dbReference>
<keyword evidence="3" id="KW-0804">Transcription</keyword>
<organism evidence="6 7">
    <name type="scientific">Sphingobium cyanobacteriorum</name>
    <dbReference type="NCBI Taxonomy" id="3063954"/>
    <lineage>
        <taxon>Bacteria</taxon>
        <taxon>Pseudomonadati</taxon>
        <taxon>Pseudomonadota</taxon>
        <taxon>Alphaproteobacteria</taxon>
        <taxon>Sphingomonadales</taxon>
        <taxon>Sphingomonadaceae</taxon>
        <taxon>Sphingobium</taxon>
    </lineage>
</organism>
<reference evidence="6" key="1">
    <citation type="submission" date="2023-07" db="EMBL/GenBank/DDBJ databases">
        <title>Bacterial whole genome sequence for Sphingobium sp. HBC34.</title>
        <authorList>
            <person name="Le V."/>
            <person name="Ko S.-R."/>
            <person name="Ahn C.-Y."/>
            <person name="Oh H.-M."/>
        </authorList>
    </citation>
    <scope>NUCLEOTIDE SEQUENCE</scope>
    <source>
        <strain evidence="6">HBC34</strain>
    </source>
</reference>
<protein>
    <submittedName>
        <fullName evidence="6">TetR/AcrR family transcriptional regulator</fullName>
    </submittedName>
</protein>
<keyword evidence="2 4" id="KW-0238">DNA-binding</keyword>
<dbReference type="InterPro" id="IPR036271">
    <property type="entry name" value="Tet_transcr_reg_TetR-rel_C_sf"/>
</dbReference>
<dbReference type="Proteomes" id="UP001176471">
    <property type="component" value="Unassembled WGS sequence"/>
</dbReference>
<dbReference type="Gene3D" id="1.10.10.60">
    <property type="entry name" value="Homeodomain-like"/>
    <property type="match status" value="1"/>
</dbReference>
<dbReference type="PRINTS" id="PR00455">
    <property type="entry name" value="HTHTETR"/>
</dbReference>
<evidence type="ECO:0000256" key="3">
    <source>
        <dbReference type="ARBA" id="ARBA00023163"/>
    </source>
</evidence>
<dbReference type="Pfam" id="PF17932">
    <property type="entry name" value="TetR_C_24"/>
    <property type="match status" value="1"/>
</dbReference>
<dbReference type="PANTHER" id="PTHR30055:SF240">
    <property type="entry name" value="HTH-TYPE TRANSCRIPTIONAL REGULATOR ACRR"/>
    <property type="match status" value="1"/>
</dbReference>
<sequence length="205" mass="22816">MKQTKTKPRMGRPPVLENARDRILDEAAVLFGEGGFDNGSMNVVAERLGVSKAAVYHYFDTKQSVYDAIIVRTLGGLLEHVSRAVAASTTAEDKLKSFMVSHAAYFEKNYWGFVCMLIGYGGMANPGLKTEANQLRIEYESILRGILREGMATGAFREADVTTSSHSVLSMLNWMVRWFKPGGQKRAETVAAEYFDLLTNGLYKR</sequence>
<comment type="caution">
    <text evidence="6">The sequence shown here is derived from an EMBL/GenBank/DDBJ whole genome shotgun (WGS) entry which is preliminary data.</text>
</comment>
<evidence type="ECO:0000256" key="2">
    <source>
        <dbReference type="ARBA" id="ARBA00023125"/>
    </source>
</evidence>
<accession>A0ABT8ZSR8</accession>
<evidence type="ECO:0000256" key="1">
    <source>
        <dbReference type="ARBA" id="ARBA00023015"/>
    </source>
</evidence>
<dbReference type="InterPro" id="IPR001647">
    <property type="entry name" value="HTH_TetR"/>
</dbReference>
<dbReference type="InterPro" id="IPR009057">
    <property type="entry name" value="Homeodomain-like_sf"/>
</dbReference>
<feature type="DNA-binding region" description="H-T-H motif" evidence="4">
    <location>
        <begin position="40"/>
        <end position="59"/>
    </location>
</feature>
<dbReference type="EMBL" id="JAUQOM010000046">
    <property type="protein sequence ID" value="MDO7837586.1"/>
    <property type="molecule type" value="Genomic_DNA"/>
</dbReference>
<dbReference type="InterPro" id="IPR050109">
    <property type="entry name" value="HTH-type_TetR-like_transc_reg"/>
</dbReference>
<dbReference type="RefSeq" id="WP_234189804.1">
    <property type="nucleotide sequence ID" value="NZ_JAUQOM010000046.1"/>
</dbReference>
<dbReference type="PROSITE" id="PS01081">
    <property type="entry name" value="HTH_TETR_1"/>
    <property type="match status" value="1"/>
</dbReference>
<dbReference type="InterPro" id="IPR041490">
    <property type="entry name" value="KstR2_TetR_C"/>
</dbReference>
<evidence type="ECO:0000313" key="6">
    <source>
        <dbReference type="EMBL" id="MDO7837586.1"/>
    </source>
</evidence>
<evidence type="ECO:0000259" key="5">
    <source>
        <dbReference type="PROSITE" id="PS50977"/>
    </source>
</evidence>
<dbReference type="InterPro" id="IPR023772">
    <property type="entry name" value="DNA-bd_HTH_TetR-type_CS"/>
</dbReference>
<keyword evidence="7" id="KW-1185">Reference proteome</keyword>
<feature type="domain" description="HTH tetR-type" evidence="5">
    <location>
        <begin position="17"/>
        <end position="77"/>
    </location>
</feature>
<proteinExistence type="predicted"/>